<feature type="region of interest" description="Disordered" evidence="9">
    <location>
        <begin position="25"/>
        <end position="77"/>
    </location>
</feature>
<evidence type="ECO:0008006" key="14">
    <source>
        <dbReference type="Google" id="ProtNLM"/>
    </source>
</evidence>
<evidence type="ECO:0000256" key="10">
    <source>
        <dbReference type="SAM" id="Phobius"/>
    </source>
</evidence>
<dbReference type="AlphaFoldDB" id="A0AA35PHT8"/>
<feature type="chain" id="PRO_5041328690" description="EGF-like domain-containing protein" evidence="11">
    <location>
        <begin position="20"/>
        <end position="422"/>
    </location>
</feature>
<feature type="compositionally biased region" description="Basic and acidic residues" evidence="9">
    <location>
        <begin position="322"/>
        <end position="331"/>
    </location>
</feature>
<gene>
    <name evidence="12" type="ORF">PODLI_1B023740</name>
</gene>
<feature type="region of interest" description="Disordered" evidence="9">
    <location>
        <begin position="319"/>
        <end position="341"/>
    </location>
</feature>
<keyword evidence="8" id="KW-0325">Glycoprotein</keyword>
<comment type="subcellular location">
    <subcellularLocation>
        <location evidence="1">Cell membrane</location>
    </subcellularLocation>
</comment>
<dbReference type="PANTHER" id="PTHR24037">
    <property type="entry name" value="HEART DEVELOPMENT PROTEIN WITH EGF-LIKE DOMAINS 1"/>
    <property type="match status" value="1"/>
</dbReference>
<keyword evidence="2" id="KW-1003">Cell membrane</keyword>
<evidence type="ECO:0000256" key="5">
    <source>
        <dbReference type="ARBA" id="ARBA00022737"/>
    </source>
</evidence>
<keyword evidence="13" id="KW-1185">Reference proteome</keyword>
<evidence type="ECO:0000313" key="12">
    <source>
        <dbReference type="EMBL" id="CAI5789461.1"/>
    </source>
</evidence>
<feature type="transmembrane region" description="Helical" evidence="10">
    <location>
        <begin position="293"/>
        <end position="314"/>
    </location>
</feature>
<proteinExistence type="predicted"/>
<keyword evidence="10" id="KW-0812">Transmembrane</keyword>
<dbReference type="GO" id="GO:0005886">
    <property type="term" value="C:plasma membrane"/>
    <property type="evidence" value="ECO:0007669"/>
    <property type="project" value="UniProtKB-SubCell"/>
</dbReference>
<evidence type="ECO:0000256" key="7">
    <source>
        <dbReference type="ARBA" id="ARBA00023157"/>
    </source>
</evidence>
<evidence type="ECO:0000313" key="13">
    <source>
        <dbReference type="Proteomes" id="UP001178461"/>
    </source>
</evidence>
<protein>
    <recommendedName>
        <fullName evidence="14">EGF-like domain-containing protein</fullName>
    </recommendedName>
</protein>
<keyword evidence="3" id="KW-0245">EGF-like domain</keyword>
<evidence type="ECO:0000256" key="9">
    <source>
        <dbReference type="SAM" id="MobiDB-lite"/>
    </source>
</evidence>
<sequence>MWGGVCWLVAALQVGLGAAWGPRAEPSTANWSAGSDPPSPSPLTWTTPLPRSTASSGAAAPGEQEPPACRGEEDCPPWSSCEEQAGRNSCRCGLGYHLSPTLGCVPVKAFPGRLLLWDSGSPDLSLPGITSAESQLPWVTLQIQRSFQHILGHLDGYLGSSARDLTWPSSEVTLFHHFSARAPVTSRQVAEAVATFRAQCHESSHMGPPACALLRKAGPYQSLSLCLFDVCDSLSTSCSFQDGLLRCTCRPGHFQAHPADRTCAECSSGFWLQNGTCTRCPFGFGGAGCQEPFLLALVVVSGLAGLLLLLLIAGSLSRSTRPPKEDLKETPEAPQLPLHASSTLSLPRVRPPWTLEEAELRRGDRLSLWGPDVGQRPANAPRLKTFLGSSSSLPSPPQPLGGCHNLVFVSDAAEEKDRRSYF</sequence>
<keyword evidence="7" id="KW-1015">Disulfide bond</keyword>
<reference evidence="12" key="1">
    <citation type="submission" date="2022-12" db="EMBL/GenBank/DDBJ databases">
        <authorList>
            <person name="Alioto T."/>
            <person name="Alioto T."/>
            <person name="Gomez Garrido J."/>
        </authorList>
    </citation>
    <scope>NUCLEOTIDE SEQUENCE</scope>
</reference>
<feature type="signal peptide" evidence="11">
    <location>
        <begin position="1"/>
        <end position="19"/>
    </location>
</feature>
<dbReference type="PANTHER" id="PTHR24037:SF12">
    <property type="entry name" value="PROTEIN HEG HOMOLOG 1-LIKE ISOFORM X1"/>
    <property type="match status" value="1"/>
</dbReference>
<evidence type="ECO:0000256" key="8">
    <source>
        <dbReference type="ARBA" id="ARBA00023180"/>
    </source>
</evidence>
<keyword evidence="10" id="KW-1133">Transmembrane helix</keyword>
<evidence type="ECO:0000256" key="3">
    <source>
        <dbReference type="ARBA" id="ARBA00022536"/>
    </source>
</evidence>
<evidence type="ECO:0000256" key="6">
    <source>
        <dbReference type="ARBA" id="ARBA00023136"/>
    </source>
</evidence>
<keyword evidence="4 11" id="KW-0732">Signal</keyword>
<accession>A0AA35PHT8</accession>
<organism evidence="12 13">
    <name type="scientific">Podarcis lilfordi</name>
    <name type="common">Lilford's wall lizard</name>
    <dbReference type="NCBI Taxonomy" id="74358"/>
    <lineage>
        <taxon>Eukaryota</taxon>
        <taxon>Metazoa</taxon>
        <taxon>Chordata</taxon>
        <taxon>Craniata</taxon>
        <taxon>Vertebrata</taxon>
        <taxon>Euteleostomi</taxon>
        <taxon>Lepidosauria</taxon>
        <taxon>Squamata</taxon>
        <taxon>Bifurcata</taxon>
        <taxon>Unidentata</taxon>
        <taxon>Episquamata</taxon>
        <taxon>Laterata</taxon>
        <taxon>Lacertibaenia</taxon>
        <taxon>Lacertidae</taxon>
        <taxon>Podarcis</taxon>
    </lineage>
</organism>
<dbReference type="EMBL" id="OX395137">
    <property type="protein sequence ID" value="CAI5789461.1"/>
    <property type="molecule type" value="Genomic_DNA"/>
</dbReference>
<name>A0AA35PHT8_9SAUR</name>
<feature type="compositionally biased region" description="Low complexity" evidence="9">
    <location>
        <begin position="42"/>
        <end position="68"/>
    </location>
</feature>
<keyword evidence="5" id="KW-0677">Repeat</keyword>
<evidence type="ECO:0000256" key="4">
    <source>
        <dbReference type="ARBA" id="ARBA00022729"/>
    </source>
</evidence>
<evidence type="ECO:0000256" key="2">
    <source>
        <dbReference type="ARBA" id="ARBA00022475"/>
    </source>
</evidence>
<dbReference type="Proteomes" id="UP001178461">
    <property type="component" value="Chromosome 12"/>
</dbReference>
<evidence type="ECO:0000256" key="11">
    <source>
        <dbReference type="SAM" id="SignalP"/>
    </source>
</evidence>
<keyword evidence="6 10" id="KW-0472">Membrane</keyword>
<evidence type="ECO:0000256" key="1">
    <source>
        <dbReference type="ARBA" id="ARBA00004236"/>
    </source>
</evidence>